<dbReference type="PANTHER" id="PTHR11706:SF33">
    <property type="entry name" value="NATURAL RESISTANCE-ASSOCIATED MACROPHAGE PROTEIN 2"/>
    <property type="match status" value="1"/>
</dbReference>
<dbReference type="PANTHER" id="PTHR11706">
    <property type="entry name" value="SOLUTE CARRIER PROTEIN FAMILY 11 MEMBER"/>
    <property type="match status" value="1"/>
</dbReference>
<dbReference type="GO" id="GO:0015086">
    <property type="term" value="F:cadmium ion transmembrane transporter activity"/>
    <property type="evidence" value="ECO:0007669"/>
    <property type="project" value="TreeGrafter"/>
</dbReference>
<sequence>MVVYVNSLVVSAQTTDVATSPTPPETRINLGFSINKEVVVEKSANTIKYRPETNLLTVLWAYMSARAQTKLMEQSLLKARNRGRTIMDEDRIEEMASNRQVEELPTSSGIATSENTRLSLSKNNKQTYFTEERVQIPINDNWFSFRKLWAFTGPGFLMSIAYLDPGNIESDLQSGTTAMYKTSSLPPAWRSSSGRICNYPVVLHQTAAHKQEGAGRNSYITITHSPPPLPHEKRERVYQIQ</sequence>
<evidence type="ECO:0000256" key="2">
    <source>
        <dbReference type="ARBA" id="ARBA00006670"/>
    </source>
</evidence>
<organism evidence="8">
    <name type="scientific">Timema monikensis</name>
    <dbReference type="NCBI Taxonomy" id="170555"/>
    <lineage>
        <taxon>Eukaryota</taxon>
        <taxon>Metazoa</taxon>
        <taxon>Ecdysozoa</taxon>
        <taxon>Arthropoda</taxon>
        <taxon>Hexapoda</taxon>
        <taxon>Insecta</taxon>
        <taxon>Pterygota</taxon>
        <taxon>Neoptera</taxon>
        <taxon>Polyneoptera</taxon>
        <taxon>Phasmatodea</taxon>
        <taxon>Timematodea</taxon>
        <taxon>Timematoidea</taxon>
        <taxon>Timematidae</taxon>
        <taxon>Timema</taxon>
    </lineage>
</organism>
<keyword evidence="5" id="KW-1133">Transmembrane helix</keyword>
<accession>A0A7R9EIF4</accession>
<reference evidence="8" key="1">
    <citation type="submission" date="2020-11" db="EMBL/GenBank/DDBJ databases">
        <authorList>
            <person name="Tran Van P."/>
        </authorList>
    </citation>
    <scope>NUCLEOTIDE SEQUENCE</scope>
</reference>
<keyword evidence="6" id="KW-0472">Membrane</keyword>
<gene>
    <name evidence="8" type="ORF">TMSB3V08_LOCUS11219</name>
</gene>
<feature type="compositionally biased region" description="Basic and acidic residues" evidence="7">
    <location>
        <begin position="230"/>
        <end position="241"/>
    </location>
</feature>
<evidence type="ECO:0000256" key="4">
    <source>
        <dbReference type="ARBA" id="ARBA00022692"/>
    </source>
</evidence>
<comment type="subcellular location">
    <subcellularLocation>
        <location evidence="1">Membrane</location>
        <topology evidence="1">Multi-pass membrane protein</topology>
    </subcellularLocation>
</comment>
<evidence type="ECO:0000256" key="3">
    <source>
        <dbReference type="ARBA" id="ARBA00022448"/>
    </source>
</evidence>
<evidence type="ECO:0000256" key="6">
    <source>
        <dbReference type="ARBA" id="ARBA00023136"/>
    </source>
</evidence>
<keyword evidence="4" id="KW-0812">Transmembrane</keyword>
<dbReference type="AlphaFoldDB" id="A0A7R9EIF4"/>
<evidence type="ECO:0000256" key="7">
    <source>
        <dbReference type="SAM" id="MobiDB-lite"/>
    </source>
</evidence>
<dbReference type="GO" id="GO:0005381">
    <property type="term" value="F:iron ion transmembrane transporter activity"/>
    <property type="evidence" value="ECO:0007669"/>
    <property type="project" value="TreeGrafter"/>
</dbReference>
<dbReference type="GO" id="GO:0005384">
    <property type="term" value="F:manganese ion transmembrane transporter activity"/>
    <property type="evidence" value="ECO:0007669"/>
    <property type="project" value="TreeGrafter"/>
</dbReference>
<dbReference type="GO" id="GO:0010008">
    <property type="term" value="C:endosome membrane"/>
    <property type="evidence" value="ECO:0007669"/>
    <property type="project" value="TreeGrafter"/>
</dbReference>
<evidence type="ECO:0000256" key="5">
    <source>
        <dbReference type="ARBA" id="ARBA00022989"/>
    </source>
</evidence>
<evidence type="ECO:0000256" key="1">
    <source>
        <dbReference type="ARBA" id="ARBA00004141"/>
    </source>
</evidence>
<dbReference type="GO" id="GO:0005886">
    <property type="term" value="C:plasma membrane"/>
    <property type="evidence" value="ECO:0007669"/>
    <property type="project" value="TreeGrafter"/>
</dbReference>
<feature type="region of interest" description="Disordered" evidence="7">
    <location>
        <begin position="222"/>
        <end position="241"/>
    </location>
</feature>
<protein>
    <submittedName>
        <fullName evidence="8">Uncharacterized protein</fullName>
    </submittedName>
</protein>
<keyword evidence="3" id="KW-0813">Transport</keyword>
<name>A0A7R9EIF4_9NEOP</name>
<proteinExistence type="inferred from homology"/>
<evidence type="ECO:0000313" key="8">
    <source>
        <dbReference type="EMBL" id="CAD7434569.1"/>
    </source>
</evidence>
<dbReference type="InterPro" id="IPR001046">
    <property type="entry name" value="NRAMP_fam"/>
</dbReference>
<comment type="similarity">
    <text evidence="2">Belongs to the NRAMP family.</text>
</comment>
<dbReference type="EMBL" id="OB797804">
    <property type="protein sequence ID" value="CAD7434569.1"/>
    <property type="molecule type" value="Genomic_DNA"/>
</dbReference>